<comment type="caution">
    <text evidence="1">The sequence shown here is derived from an EMBL/GenBank/DDBJ whole genome shotgun (WGS) entry which is preliminary data.</text>
</comment>
<accession>A0AAN9RST5</accession>
<dbReference type="Proteomes" id="UP001374584">
    <property type="component" value="Unassembled WGS sequence"/>
</dbReference>
<gene>
    <name evidence="1" type="ORF">VNO80_01364</name>
</gene>
<proteinExistence type="predicted"/>
<dbReference type="EMBL" id="JAYMYR010000001">
    <property type="protein sequence ID" value="KAK7382509.1"/>
    <property type="molecule type" value="Genomic_DNA"/>
</dbReference>
<keyword evidence="2" id="KW-1185">Reference proteome</keyword>
<dbReference type="AlphaFoldDB" id="A0AAN9RST5"/>
<sequence>MIIAMSTQLICASSPGPNDVNPFLDIFIFICIVYALVHGHGERMSGFYACNRYEAAKLEEVYDETEIRREMTKNFYLHRLCLGAWTDHGERMSGFYPCNRYEAAKQEGVVRDLGIQLPLSDNPWHIIS</sequence>
<evidence type="ECO:0000313" key="1">
    <source>
        <dbReference type="EMBL" id="KAK7382509.1"/>
    </source>
</evidence>
<name>A0AAN9RST5_PHACN</name>
<evidence type="ECO:0000313" key="2">
    <source>
        <dbReference type="Proteomes" id="UP001374584"/>
    </source>
</evidence>
<organism evidence="1 2">
    <name type="scientific">Phaseolus coccineus</name>
    <name type="common">Scarlet runner bean</name>
    <name type="synonym">Phaseolus multiflorus</name>
    <dbReference type="NCBI Taxonomy" id="3886"/>
    <lineage>
        <taxon>Eukaryota</taxon>
        <taxon>Viridiplantae</taxon>
        <taxon>Streptophyta</taxon>
        <taxon>Embryophyta</taxon>
        <taxon>Tracheophyta</taxon>
        <taxon>Spermatophyta</taxon>
        <taxon>Magnoliopsida</taxon>
        <taxon>eudicotyledons</taxon>
        <taxon>Gunneridae</taxon>
        <taxon>Pentapetalae</taxon>
        <taxon>rosids</taxon>
        <taxon>fabids</taxon>
        <taxon>Fabales</taxon>
        <taxon>Fabaceae</taxon>
        <taxon>Papilionoideae</taxon>
        <taxon>50 kb inversion clade</taxon>
        <taxon>NPAAA clade</taxon>
        <taxon>indigoferoid/millettioid clade</taxon>
        <taxon>Phaseoleae</taxon>
        <taxon>Phaseolus</taxon>
    </lineage>
</organism>
<reference evidence="1 2" key="1">
    <citation type="submission" date="2024-01" db="EMBL/GenBank/DDBJ databases">
        <title>The genomes of 5 underutilized Papilionoideae crops provide insights into root nodulation and disease resistanc.</title>
        <authorList>
            <person name="Jiang F."/>
        </authorList>
    </citation>
    <scope>NUCLEOTIDE SEQUENCE [LARGE SCALE GENOMIC DNA]</scope>
    <source>
        <strain evidence="1">JINMINGXINNONG_FW02</strain>
        <tissue evidence="1">Leaves</tissue>
    </source>
</reference>
<protein>
    <submittedName>
        <fullName evidence="1">Uncharacterized protein</fullName>
    </submittedName>
</protein>